<dbReference type="InterPro" id="IPR036388">
    <property type="entry name" value="WH-like_DNA-bd_sf"/>
</dbReference>
<dbReference type="GO" id="GO:0003677">
    <property type="term" value="F:DNA binding"/>
    <property type="evidence" value="ECO:0007669"/>
    <property type="project" value="InterPro"/>
</dbReference>
<dbReference type="SUPFAM" id="SSF46894">
    <property type="entry name" value="C-terminal effector domain of the bipartite response regulators"/>
    <property type="match status" value="1"/>
</dbReference>
<evidence type="ECO:0000313" key="2">
    <source>
        <dbReference type="EMBL" id="MTV32982.1"/>
    </source>
</evidence>
<dbReference type="EMBL" id="WNKS01000024">
    <property type="protein sequence ID" value="MTV32982.1"/>
    <property type="molecule type" value="Genomic_DNA"/>
</dbReference>
<evidence type="ECO:0000259" key="1">
    <source>
        <dbReference type="SMART" id="SM00421"/>
    </source>
</evidence>
<gene>
    <name evidence="2" type="ORF">GJ654_18535</name>
</gene>
<dbReference type="OrthoDB" id="7444822at2"/>
<name>A0A6N8DQT9_RHOAC</name>
<comment type="caution">
    <text evidence="2">The sequence shown here is derived from an EMBL/GenBank/DDBJ whole genome shotgun (WGS) entry which is preliminary data.</text>
</comment>
<dbReference type="GO" id="GO:0006355">
    <property type="term" value="P:regulation of DNA-templated transcription"/>
    <property type="evidence" value="ECO:0007669"/>
    <property type="project" value="InterPro"/>
</dbReference>
<feature type="domain" description="HTH luxR-type" evidence="1">
    <location>
        <begin position="307"/>
        <end position="364"/>
    </location>
</feature>
<dbReference type="Gene3D" id="1.10.10.10">
    <property type="entry name" value="Winged helix-like DNA-binding domain superfamily/Winged helix DNA-binding domain"/>
    <property type="match status" value="1"/>
</dbReference>
<dbReference type="Proteomes" id="UP000439113">
    <property type="component" value="Unassembled WGS sequence"/>
</dbReference>
<reference evidence="2 3" key="1">
    <citation type="submission" date="2019-11" db="EMBL/GenBank/DDBJ databases">
        <title>Whole-genome sequence of a Rhodoblastus acidophilus DSM 142.</title>
        <authorList>
            <person name="Kyndt J.A."/>
            <person name="Meyer T.E."/>
        </authorList>
    </citation>
    <scope>NUCLEOTIDE SEQUENCE [LARGE SCALE GENOMIC DNA]</scope>
    <source>
        <strain evidence="2 3">DSM 142</strain>
    </source>
</reference>
<organism evidence="2 3">
    <name type="scientific">Rhodoblastus acidophilus</name>
    <name type="common">Rhodopseudomonas acidophila</name>
    <dbReference type="NCBI Taxonomy" id="1074"/>
    <lineage>
        <taxon>Bacteria</taxon>
        <taxon>Pseudomonadati</taxon>
        <taxon>Pseudomonadota</taxon>
        <taxon>Alphaproteobacteria</taxon>
        <taxon>Hyphomicrobiales</taxon>
        <taxon>Rhodoblastaceae</taxon>
        <taxon>Rhodoblastus</taxon>
    </lineage>
</organism>
<accession>A0A6N8DQT9</accession>
<dbReference type="SMART" id="SM00421">
    <property type="entry name" value="HTH_LUXR"/>
    <property type="match status" value="1"/>
</dbReference>
<sequence>MGGSIFEAEMFDPDSFIDRIYEAAIVPEAWPDVLEAISTPARSVGGVLFTANMHYQGWTASPAFAPLFQDFLTTGWSERNQRRQRGLDRMLRGFFTDLDLFSQQEIDADPSYDYLRGVGCGICAALAAPVPSGDVIAFSWERSVETGPYEAATLDAFNRIAAHLQRAALIAGRLGLEKARVAAETMRAIGLPAAVLGHSSKLLVANDLFSPLIPGVVQDRLARVAFADPRADAQFEQILARLRRGHLVADQVQSLPIAAQEGRSPMVAHVVPIKRRAADVFSAASCMLVITELAAWASPQAALIQGLFDLTPSEARVAQAIAAGAQPADIARQQGVGVDTVRTHMKGVFAKTGTSRQAELALLLRGAVL</sequence>
<protein>
    <recommendedName>
        <fullName evidence="1">HTH luxR-type domain-containing protein</fullName>
    </recommendedName>
</protein>
<dbReference type="RefSeq" id="WP_155447656.1">
    <property type="nucleotide sequence ID" value="NZ_JAOQNR010000023.1"/>
</dbReference>
<dbReference type="AlphaFoldDB" id="A0A6N8DQT9"/>
<evidence type="ECO:0000313" key="3">
    <source>
        <dbReference type="Proteomes" id="UP000439113"/>
    </source>
</evidence>
<proteinExistence type="predicted"/>
<dbReference type="InterPro" id="IPR016032">
    <property type="entry name" value="Sig_transdc_resp-reg_C-effctor"/>
</dbReference>
<dbReference type="InterPro" id="IPR000792">
    <property type="entry name" value="Tscrpt_reg_LuxR_C"/>
</dbReference>
<dbReference type="Pfam" id="PF00196">
    <property type="entry name" value="GerE"/>
    <property type="match status" value="1"/>
</dbReference>